<feature type="non-terminal residue" evidence="1">
    <location>
        <position position="279"/>
    </location>
</feature>
<dbReference type="Gene3D" id="3.40.50.1110">
    <property type="entry name" value="SGNH hydrolase"/>
    <property type="match status" value="1"/>
</dbReference>
<name>D9PKH7_9ZZZZ</name>
<evidence type="ECO:0000313" key="1">
    <source>
        <dbReference type="EMBL" id="EFK95937.1"/>
    </source>
</evidence>
<dbReference type="AlphaFoldDB" id="D9PKH7"/>
<dbReference type="InterPro" id="IPR036514">
    <property type="entry name" value="SGNH_hydro_sf"/>
</dbReference>
<reference evidence="1" key="2">
    <citation type="journal article" date="2011" name="Microb. Ecol.">
        <title>Taxonomic and Functional Metagenomic Profiling of the Microbial Community in the Anoxic Sediment of a Sub-saline Shallow Lake (Laguna de Carrizo, Central Spain).</title>
        <authorList>
            <person name="Ferrer M."/>
            <person name="Guazzaroni M.E."/>
            <person name="Richter M."/>
            <person name="Garcia-Salamanca A."/>
            <person name="Yarza P."/>
            <person name="Suarez-Suarez A."/>
            <person name="Solano J."/>
            <person name="Alcaide M."/>
            <person name="van Dillewijn P."/>
            <person name="Molina-Henares M.A."/>
            <person name="Lopez-Cortes N."/>
            <person name="Al-Ramahi Y."/>
            <person name="Guerrero C."/>
            <person name="Acosta A."/>
            <person name="de Eugenio L.I."/>
            <person name="Martinez V."/>
            <person name="Marques S."/>
            <person name="Rojo F."/>
            <person name="Santero E."/>
            <person name="Genilloud O."/>
            <person name="Perez-Perez J."/>
            <person name="Rossello-Mora R."/>
            <person name="Ramos J.L."/>
        </authorList>
    </citation>
    <scope>NUCLEOTIDE SEQUENCE</scope>
</reference>
<reference evidence="1" key="1">
    <citation type="submission" date="2010-07" db="EMBL/GenBank/DDBJ databases">
        <authorList>
            <consortium name="CONSOLIDER consortium CSD2007-00005"/>
            <person name="Guazzaroni M.-E."/>
            <person name="Richter M."/>
            <person name="Garcia-Salamanca A."/>
            <person name="Yarza P."/>
            <person name="Ferrer M."/>
        </authorList>
    </citation>
    <scope>NUCLEOTIDE SEQUENCE</scope>
</reference>
<comment type="caution">
    <text evidence="1">The sequence shown here is derived from an EMBL/GenBank/DDBJ whole genome shotgun (WGS) entry which is preliminary data.</text>
</comment>
<accession>D9PKH7</accession>
<proteinExistence type="predicted"/>
<gene>
    <name evidence="1" type="ORF">LDC_2044</name>
</gene>
<dbReference type="EMBL" id="ADZX01000608">
    <property type="protein sequence ID" value="EFK95937.1"/>
    <property type="molecule type" value="Genomic_DNA"/>
</dbReference>
<protein>
    <submittedName>
        <fullName evidence="1">Secreted protein</fullName>
    </submittedName>
</protein>
<sequence length="279" mass="31121">MQTRDAERLYKLPFMGQKLTASFFGFLLFLSVSVSSLFGQTQVNILWIGNSLTTGNFGCGQGWHAPAYMNNPNSDETGIILAMKDAMAGATRLATHWSNESGFSLMDNPVVWNPDDIWQNQDADSYDYLVLQPYSCHDASSIASERQALINYCDLAVSKGIKPVLFACWESPDVYDAVMAMYLEVWNTYKDQGALMAPLFDAHRLVLETENTAYLYGGDTWEHHTPVAAYMHSLIFQYLFTDVSPTEYDLGILQGAAWPYSCTVPSEVVTDADFLATEA</sequence>
<organism evidence="1">
    <name type="scientific">sediment metagenome</name>
    <dbReference type="NCBI Taxonomy" id="749907"/>
    <lineage>
        <taxon>unclassified sequences</taxon>
        <taxon>metagenomes</taxon>
        <taxon>ecological metagenomes</taxon>
    </lineage>
</organism>